<dbReference type="PANTHER" id="PTHR43425">
    <property type="entry name" value="OXYGEN-INSENSITIVE NADPH NITROREDUCTASE"/>
    <property type="match status" value="1"/>
</dbReference>
<dbReference type="PATRIC" id="fig|1544798.3.peg.1026"/>
<keyword evidence="4 5" id="KW-0560">Oxidoreductase</keyword>
<evidence type="ECO:0000256" key="4">
    <source>
        <dbReference type="ARBA" id="ARBA00023002"/>
    </source>
</evidence>
<dbReference type="Pfam" id="PF00881">
    <property type="entry name" value="Nitroreductase"/>
    <property type="match status" value="1"/>
</dbReference>
<dbReference type="InterPro" id="IPR029479">
    <property type="entry name" value="Nitroreductase"/>
</dbReference>
<dbReference type="RefSeq" id="WP_045026343.1">
    <property type="nucleotide sequence ID" value="NZ_JRHC01000001.1"/>
</dbReference>
<keyword evidence="3 5" id="KW-0288">FMN</keyword>
<comment type="caution">
    <text evidence="7">The sequence shown here is derived from an EMBL/GenBank/DDBJ whole genome shotgun (WGS) entry which is preliminary data.</text>
</comment>
<dbReference type="EMBL" id="JRHC01000001">
    <property type="protein sequence ID" value="KJF44814.1"/>
    <property type="molecule type" value="Genomic_DNA"/>
</dbReference>
<dbReference type="InterPro" id="IPR016446">
    <property type="entry name" value="Flavin_OxRdtase_Frp"/>
</dbReference>
<dbReference type="GO" id="GO:0016491">
    <property type="term" value="F:oxidoreductase activity"/>
    <property type="evidence" value="ECO:0007669"/>
    <property type="project" value="UniProtKB-UniRule"/>
</dbReference>
<dbReference type="PANTHER" id="PTHR43425:SF2">
    <property type="entry name" value="OXYGEN-INSENSITIVE NADPH NITROREDUCTASE"/>
    <property type="match status" value="1"/>
</dbReference>
<keyword evidence="8" id="KW-1185">Reference proteome</keyword>
<dbReference type="InterPro" id="IPR000415">
    <property type="entry name" value="Nitroreductase-like"/>
</dbReference>
<dbReference type="PIRSF" id="PIRSF005426">
    <property type="entry name" value="Frp"/>
    <property type="match status" value="1"/>
</dbReference>
<evidence type="ECO:0000256" key="5">
    <source>
        <dbReference type="PIRNR" id="PIRNR005426"/>
    </source>
</evidence>
<organism evidence="7 8">
    <name type="scientific">Draconibacterium sediminis</name>
    <dbReference type="NCBI Taxonomy" id="1544798"/>
    <lineage>
        <taxon>Bacteria</taxon>
        <taxon>Pseudomonadati</taxon>
        <taxon>Bacteroidota</taxon>
        <taxon>Bacteroidia</taxon>
        <taxon>Marinilabiliales</taxon>
        <taxon>Prolixibacteraceae</taxon>
        <taxon>Draconibacterium</taxon>
    </lineage>
</organism>
<name>A0A0D8JDP6_9BACT</name>
<accession>A0A0D8JDP6</accession>
<dbReference type="Proteomes" id="UP000032544">
    <property type="component" value="Unassembled WGS sequence"/>
</dbReference>
<dbReference type="AlphaFoldDB" id="A0A0D8JDP6"/>
<reference evidence="7 8" key="1">
    <citation type="submission" date="2014-09" db="EMBL/GenBank/DDBJ databases">
        <title>Draft Genome Sequence of Draconibacterium sp. JN14CK-3.</title>
        <authorList>
            <person name="Dong C."/>
            <person name="Lai Q."/>
            <person name="Shao Z."/>
        </authorList>
    </citation>
    <scope>NUCLEOTIDE SEQUENCE [LARGE SCALE GENOMIC DNA]</scope>
    <source>
        <strain evidence="7 8">JN14CK-3</strain>
    </source>
</reference>
<evidence type="ECO:0000256" key="3">
    <source>
        <dbReference type="ARBA" id="ARBA00022643"/>
    </source>
</evidence>
<dbReference type="STRING" id="1544798.LH29_05070"/>
<sequence length="247" mass="27713">MELLNKHVSIRKFSDKLIDPDLLKSIIYSGTRASTTGNMQLYSVIVTKDTERKQKLLPLHFNQPVAKNAPVLLTFVADFNRFSKWCQYNEAQPGYNNLISFTNAVIDTSLAAQNVCIAAENNGLGICYLGTTAYNAKEHIEVLGLPKLTFPVTTVAIGYPEDTPELTDRIPVEGIIHDEVYQDYDKERINKLYAVKESLESSKAFVAENGKQTLAQVFTDVRYKKADNEFFSAKMLETIKAQGFLAD</sequence>
<keyword evidence="5" id="KW-0521">NADP</keyword>
<evidence type="ECO:0000313" key="8">
    <source>
        <dbReference type="Proteomes" id="UP000032544"/>
    </source>
</evidence>
<evidence type="ECO:0000259" key="6">
    <source>
        <dbReference type="Pfam" id="PF00881"/>
    </source>
</evidence>
<evidence type="ECO:0000313" key="7">
    <source>
        <dbReference type="EMBL" id="KJF44814.1"/>
    </source>
</evidence>
<dbReference type="Gene3D" id="3.40.109.10">
    <property type="entry name" value="NADH Oxidase"/>
    <property type="match status" value="1"/>
</dbReference>
<proteinExistence type="inferred from homology"/>
<protein>
    <submittedName>
        <fullName evidence="7">Oxidoreductase</fullName>
    </submittedName>
</protein>
<keyword evidence="2 5" id="KW-0285">Flavoprotein</keyword>
<gene>
    <name evidence="7" type="ORF">LH29_05070</name>
</gene>
<evidence type="ECO:0000256" key="1">
    <source>
        <dbReference type="ARBA" id="ARBA00008366"/>
    </source>
</evidence>
<feature type="domain" description="Nitroreductase" evidence="6">
    <location>
        <begin position="7"/>
        <end position="159"/>
    </location>
</feature>
<dbReference type="SUPFAM" id="SSF55469">
    <property type="entry name" value="FMN-dependent nitroreductase-like"/>
    <property type="match status" value="1"/>
</dbReference>
<comment type="similarity">
    <text evidence="1 5">Belongs to the flavin oxidoreductase frp family.</text>
</comment>
<dbReference type="OrthoDB" id="9775805at2"/>
<evidence type="ECO:0000256" key="2">
    <source>
        <dbReference type="ARBA" id="ARBA00022630"/>
    </source>
</evidence>